<proteinExistence type="predicted"/>
<dbReference type="AlphaFoldDB" id="A0A975BE76"/>
<keyword evidence="2" id="KW-1185">Reference proteome</keyword>
<reference evidence="1" key="1">
    <citation type="journal article" date="2021" name="Microb. Physiol.">
        <title>Proteogenomic Insights into the Physiology of Marine, Sulfate-Reducing, Filamentous Desulfonema limicola and Desulfonema magnum.</title>
        <authorList>
            <person name="Schnaars V."/>
            <person name="Wohlbrand L."/>
            <person name="Scheve S."/>
            <person name="Hinrichs C."/>
            <person name="Reinhardt R."/>
            <person name="Rabus R."/>
        </authorList>
    </citation>
    <scope>NUCLEOTIDE SEQUENCE</scope>
    <source>
        <strain evidence="1">4be13</strain>
    </source>
</reference>
<evidence type="ECO:0000313" key="1">
    <source>
        <dbReference type="EMBL" id="QTA84064.1"/>
    </source>
</evidence>
<dbReference type="Proteomes" id="UP000663722">
    <property type="component" value="Chromosome"/>
</dbReference>
<sequence>MKLYLSVVLGKIGSWSLRYSAAEKIARQFIAGRFDSLLRGERVRIHPAQPFLPD</sequence>
<name>A0A975BE76_9BACT</name>
<accession>A0A975BE76</accession>
<protein>
    <submittedName>
        <fullName evidence="1">Uncharacterized protein</fullName>
    </submittedName>
</protein>
<gene>
    <name evidence="1" type="ORF">dnm_000560</name>
</gene>
<evidence type="ECO:0000313" key="2">
    <source>
        <dbReference type="Proteomes" id="UP000663722"/>
    </source>
</evidence>
<dbReference type="EMBL" id="CP061800">
    <property type="protein sequence ID" value="QTA84064.1"/>
    <property type="molecule type" value="Genomic_DNA"/>
</dbReference>
<organism evidence="1 2">
    <name type="scientific">Desulfonema magnum</name>
    <dbReference type="NCBI Taxonomy" id="45655"/>
    <lineage>
        <taxon>Bacteria</taxon>
        <taxon>Pseudomonadati</taxon>
        <taxon>Thermodesulfobacteriota</taxon>
        <taxon>Desulfobacteria</taxon>
        <taxon>Desulfobacterales</taxon>
        <taxon>Desulfococcaceae</taxon>
        <taxon>Desulfonema</taxon>
    </lineage>
</organism>
<dbReference type="KEGG" id="dmm:dnm_000560"/>